<proteinExistence type="predicted"/>
<evidence type="ECO:0000313" key="3">
    <source>
        <dbReference type="EMBL" id="TNY34208.1"/>
    </source>
</evidence>
<keyword evidence="4" id="KW-1185">Reference proteome</keyword>
<dbReference type="CDD" id="cd13399">
    <property type="entry name" value="Slt35-like"/>
    <property type="match status" value="1"/>
</dbReference>
<dbReference type="Gene3D" id="1.10.8.350">
    <property type="entry name" value="Bacterial muramidase"/>
    <property type="match status" value="1"/>
</dbReference>
<accession>A0A5C5GHE9</accession>
<comment type="caution">
    <text evidence="3">The sequence shown here is derived from an EMBL/GenBank/DDBJ whole genome shotgun (WGS) entry which is preliminary data.</text>
</comment>
<evidence type="ECO:0000259" key="1">
    <source>
        <dbReference type="Pfam" id="PF01471"/>
    </source>
</evidence>
<dbReference type="FunFam" id="1.10.8.350:FF:000001">
    <property type="entry name" value="Lytic murein transglycosylase B"/>
    <property type="match status" value="1"/>
</dbReference>
<gene>
    <name evidence="3" type="ORF">FHY64_13415</name>
</gene>
<dbReference type="GO" id="GO:0008933">
    <property type="term" value="F:peptidoglycan lytic transglycosylase activity"/>
    <property type="evidence" value="ECO:0007669"/>
    <property type="project" value="TreeGrafter"/>
</dbReference>
<dbReference type="SUPFAM" id="SSF53955">
    <property type="entry name" value="Lysozyme-like"/>
    <property type="match status" value="1"/>
</dbReference>
<evidence type="ECO:0000259" key="2">
    <source>
        <dbReference type="Pfam" id="PF13406"/>
    </source>
</evidence>
<dbReference type="Proteomes" id="UP000314011">
    <property type="component" value="Unassembled WGS sequence"/>
</dbReference>
<dbReference type="Gene3D" id="1.10.101.10">
    <property type="entry name" value="PGBD-like superfamily/PGBD"/>
    <property type="match status" value="1"/>
</dbReference>
<dbReference type="PANTHER" id="PTHR30163">
    <property type="entry name" value="MEMBRANE-BOUND LYTIC MUREIN TRANSGLYCOSYLASE B"/>
    <property type="match status" value="1"/>
</dbReference>
<dbReference type="GO" id="GO:0009253">
    <property type="term" value="P:peptidoglycan catabolic process"/>
    <property type="evidence" value="ECO:0007669"/>
    <property type="project" value="TreeGrafter"/>
</dbReference>
<dbReference type="RefSeq" id="WP_140195350.1">
    <property type="nucleotide sequence ID" value="NZ_CP065915.1"/>
</dbReference>
<dbReference type="Gene3D" id="1.10.530.10">
    <property type="match status" value="1"/>
</dbReference>
<feature type="domain" description="Transglycosylase SLT" evidence="2">
    <location>
        <begin position="12"/>
        <end position="303"/>
    </location>
</feature>
<dbReference type="InterPro" id="IPR002477">
    <property type="entry name" value="Peptidoglycan-bd-like"/>
</dbReference>
<dbReference type="Pfam" id="PF13406">
    <property type="entry name" value="SLT_2"/>
    <property type="match status" value="1"/>
</dbReference>
<dbReference type="SUPFAM" id="SSF47090">
    <property type="entry name" value="PGBD-like"/>
    <property type="match status" value="1"/>
</dbReference>
<reference evidence="3 4" key="1">
    <citation type="submission" date="2019-06" db="EMBL/GenBank/DDBJ databases">
        <title>Genome of new Rhodobacteraceae sp. SM1903.</title>
        <authorList>
            <person name="Ren X."/>
        </authorList>
    </citation>
    <scope>NUCLEOTIDE SEQUENCE [LARGE SCALE GENOMIC DNA]</scope>
    <source>
        <strain evidence="3 4">SM1903</strain>
    </source>
</reference>
<dbReference type="Pfam" id="PF01471">
    <property type="entry name" value="PG_binding_1"/>
    <property type="match status" value="1"/>
</dbReference>
<dbReference type="PANTHER" id="PTHR30163:SF8">
    <property type="entry name" value="LYTIC MUREIN TRANSGLYCOSYLASE"/>
    <property type="match status" value="1"/>
</dbReference>
<sequence>MVLIQSSESEGFADWLNGFRARARDRGITAETLDAALDGISYQPEIIDRDRNQAEFVRPIWEYLDTAVSANRVTEGRAAMAAQADLLAALEQRYGVDRDVVVAIWGLESHFGTFRGETPIIPALASLSFDSRRGAFFEGQLLAALRILQNGDTSPANMTGSWAGAMGHTQFMPTSFLAYAVDYDGDGRRDIWADDPTDALASTAAYLARFGWIPGQPWGVEVTLPEGFDYRLADRSVERLPGQWAEIGVMGMDGAPVPDHGEASILLPAGAEGAAFMIFDNYAVIERYNAADAYVIAVGHLSDRLTGGDPFVAEWPRDSRALTNEERFELQERLTGAGFSTRGVDGKIGPNTIGAIRAYQQAVGLTPDGYPSTALLDRLREG</sequence>
<feature type="domain" description="Peptidoglycan binding-like" evidence="1">
    <location>
        <begin position="324"/>
        <end position="379"/>
    </location>
</feature>
<dbReference type="InterPro" id="IPR031304">
    <property type="entry name" value="SLT_2"/>
</dbReference>
<dbReference type="InterPro" id="IPR023346">
    <property type="entry name" value="Lysozyme-like_dom_sf"/>
</dbReference>
<protein>
    <submittedName>
        <fullName evidence="3">Lytic murein transglycosylase</fullName>
    </submittedName>
</protein>
<dbReference type="AlphaFoldDB" id="A0A5C5GHE9"/>
<dbReference type="OrthoDB" id="9808544at2"/>
<dbReference type="InterPro" id="IPR036365">
    <property type="entry name" value="PGBD-like_sf"/>
</dbReference>
<organism evidence="3 4">
    <name type="scientific">Pelagovum pacificum</name>
    <dbReference type="NCBI Taxonomy" id="2588711"/>
    <lineage>
        <taxon>Bacteria</taxon>
        <taxon>Pseudomonadati</taxon>
        <taxon>Pseudomonadota</taxon>
        <taxon>Alphaproteobacteria</taxon>
        <taxon>Rhodobacterales</taxon>
        <taxon>Paracoccaceae</taxon>
        <taxon>Pelagovum</taxon>
    </lineage>
</organism>
<dbReference type="EMBL" id="VFFF01000001">
    <property type="protein sequence ID" value="TNY34208.1"/>
    <property type="molecule type" value="Genomic_DNA"/>
</dbReference>
<evidence type="ECO:0000313" key="4">
    <source>
        <dbReference type="Proteomes" id="UP000314011"/>
    </source>
</evidence>
<name>A0A5C5GHE9_9RHOB</name>
<dbReference type="InterPro" id="IPR036366">
    <property type="entry name" value="PGBDSf"/>
</dbReference>
<dbReference type="NCBIfam" id="TIGR02283">
    <property type="entry name" value="MltB_2"/>
    <property type="match status" value="1"/>
</dbReference>
<dbReference type="InterPro" id="IPR011970">
    <property type="entry name" value="MltB_2"/>
</dbReference>
<dbReference type="InterPro" id="IPR043426">
    <property type="entry name" value="MltB-like"/>
</dbReference>